<reference evidence="2" key="1">
    <citation type="submission" date="2025-08" db="UniProtKB">
        <authorList>
            <consortium name="Ensembl"/>
        </authorList>
    </citation>
    <scope>IDENTIFICATION</scope>
</reference>
<name>A0A3Q2ZC70_HIPCM</name>
<evidence type="ECO:0000313" key="3">
    <source>
        <dbReference type="Proteomes" id="UP000264820"/>
    </source>
</evidence>
<reference evidence="2" key="2">
    <citation type="submission" date="2025-09" db="UniProtKB">
        <authorList>
            <consortium name="Ensembl"/>
        </authorList>
    </citation>
    <scope>IDENTIFICATION</scope>
</reference>
<dbReference type="InterPro" id="IPR013783">
    <property type="entry name" value="Ig-like_fold"/>
</dbReference>
<keyword evidence="3" id="KW-1185">Reference proteome</keyword>
<dbReference type="GO" id="GO:1904158">
    <property type="term" value="P:axonemal central apparatus assembly"/>
    <property type="evidence" value="ECO:0007669"/>
    <property type="project" value="TreeGrafter"/>
</dbReference>
<dbReference type="PANTHER" id="PTHR23053">
    <property type="entry name" value="DLEC1 DELETED IN LUNG AND ESOPHAGEAL CANCER 1"/>
    <property type="match status" value="1"/>
</dbReference>
<evidence type="ECO:0000259" key="1">
    <source>
        <dbReference type="Pfam" id="PF17213"/>
    </source>
</evidence>
<dbReference type="AlphaFoldDB" id="A0A3Q2ZC70"/>
<dbReference type="OMA" id="CFNPAFY"/>
<dbReference type="PANTHER" id="PTHR23053:SF0">
    <property type="entry name" value="HYDROCEPHALUS-INDUCING PROTEIN HOMOLOG"/>
    <property type="match status" value="1"/>
</dbReference>
<sequence>MRASLNCLYSNNLYLPTQVVRESLVCCGIVGHQGIKEHIFSVEVTCQFVTPILSMSSQKLNFYIEKLPGEDLTQLYEELVLKNVSSLSLSMELSLATPFSLCEARGVQSTANIKVCRHLSYFSFFLFNCHPCFHCDILEQRNKITLNICYKGHPQQDKVEMHAEVHYPNLHFSSTTVDFGSVLNSTENHQEVTMTNCSPLPVFYHWACLVDHTHCFNLFYKQYSMKYELNKFIKKKTELNFELVGGDKQLSEHGLYFIFIGIFFSAPKTFQCSLLSVSTLPTQIFRVKNGSVLAPSRYCVLFQAIDKATLSNLLPEQLLVEILTERFQFDDCYCGIIIHGLDSVYTKSVTYSLQVVLKALKNRKHIYVINLVDTYSALKARKRAQKKAEGKLACTTTYSLMRRFNHFQDKQGAIVYNTYDSCQ</sequence>
<feature type="domain" description="Hydin adenylate kinase-like" evidence="1">
    <location>
        <begin position="309"/>
        <end position="341"/>
    </location>
</feature>
<accession>A0A3Q2ZC70</accession>
<dbReference type="Proteomes" id="UP000264820">
    <property type="component" value="Unplaced"/>
</dbReference>
<organism evidence="2 3">
    <name type="scientific">Hippocampus comes</name>
    <name type="common">Tiger tail seahorse</name>
    <dbReference type="NCBI Taxonomy" id="109280"/>
    <lineage>
        <taxon>Eukaryota</taxon>
        <taxon>Metazoa</taxon>
        <taxon>Chordata</taxon>
        <taxon>Craniata</taxon>
        <taxon>Vertebrata</taxon>
        <taxon>Euteleostomi</taxon>
        <taxon>Actinopterygii</taxon>
        <taxon>Neopterygii</taxon>
        <taxon>Teleostei</taxon>
        <taxon>Neoteleostei</taxon>
        <taxon>Acanthomorphata</taxon>
        <taxon>Syngnathiaria</taxon>
        <taxon>Syngnathiformes</taxon>
        <taxon>Syngnathoidei</taxon>
        <taxon>Syngnathidae</taxon>
        <taxon>Hippocampus</taxon>
    </lineage>
</organism>
<dbReference type="InterPro" id="IPR033768">
    <property type="entry name" value="Hydin_ADK"/>
</dbReference>
<protein>
    <recommendedName>
        <fullName evidence="1">Hydin adenylate kinase-like domain-containing protein</fullName>
    </recommendedName>
</protein>
<dbReference type="GO" id="GO:0005930">
    <property type="term" value="C:axoneme"/>
    <property type="evidence" value="ECO:0007669"/>
    <property type="project" value="TreeGrafter"/>
</dbReference>
<proteinExistence type="predicted"/>
<dbReference type="GeneTree" id="ENSGT00940000163228"/>
<evidence type="ECO:0000313" key="2">
    <source>
        <dbReference type="Ensembl" id="ENSHCOP00000023773.1"/>
    </source>
</evidence>
<dbReference type="GO" id="GO:0003341">
    <property type="term" value="P:cilium movement"/>
    <property type="evidence" value="ECO:0007669"/>
    <property type="project" value="TreeGrafter"/>
</dbReference>
<dbReference type="Gene3D" id="2.60.40.10">
    <property type="entry name" value="Immunoglobulins"/>
    <property type="match status" value="1"/>
</dbReference>
<dbReference type="InterPro" id="IPR033305">
    <property type="entry name" value="Hydin-like"/>
</dbReference>
<dbReference type="Ensembl" id="ENSHCOT00000016334.1">
    <property type="protein sequence ID" value="ENSHCOP00000023773.1"/>
    <property type="gene ID" value="ENSHCOG00000012583.1"/>
</dbReference>
<dbReference type="Pfam" id="PF17213">
    <property type="entry name" value="Hydin_ADK"/>
    <property type="match status" value="1"/>
</dbReference>
<dbReference type="STRING" id="109280.ENSHCOP00000023773"/>